<dbReference type="Proteomes" id="UP000193675">
    <property type="component" value="Unassembled WGS sequence"/>
</dbReference>
<dbReference type="EMBL" id="NBWC01000007">
    <property type="protein sequence ID" value="ORL66284.1"/>
    <property type="molecule type" value="Genomic_DNA"/>
</dbReference>
<sequence length="701" mass="76048">MDLALTEANGYVAAGGEIYLNLAKANNFLFNFGGVPEAQAKLGAFFEKKFKALPEEKCIYQLGRIMPGGNEAMRPDEFMLVTHPRDPENLDGEGAIISLIKLEGDKRGTIPSDDTQLKYLIPNDAGKDYSATVMLGSRRLALGQMMHALREVIEDATFELEYKDEGGQRLLTGAKLTKGELRIPAQDVEITHDAGALFRELIASIHIDSIHCDLANSLKIKFGADGVIELDMEVMGWVTCKTTNVRSKNGYGFLEWWVKVHGIDLERLYKSSSETFVADVSAGYKLVADEGGKLEKQYFEYKPRYLASHADPASACAGPAKDDEADSETSSEDLTLPEFLLTILATAQLLTILRLFYEVGAIPNATSVRGVLEDTLNKTFSLPSTVKALIDDTIKFNFGNAIIADNTHLPSGAVAFGRVNPNTISFVIDDLEPILGSGQKHKFNTVPARKGLTWRVESLGGQAGTITPDGEYTAPEAEHIDGLFTRVRVVATDGQFESSALATVVRQSLMITPLVATTWGYEKGTAEGDKKTVDLQVGALGAAADFEWGFENDNPHGTLKKSEATTAAITYVAGPELKDKDFVIDVISARNIATGEKVESVIVTEAAVPTLSLETIDTNVDEGTVSFRAKLLRMDVTDQTEFKIAYGAGEFKGATYTVDKSKLGSFVIVTGEYDGYASFIIIPLPLAKNTRALEALCVKAN</sequence>
<proteinExistence type="predicted"/>
<protein>
    <submittedName>
        <fullName evidence="1">Uncharacterized protein</fullName>
    </submittedName>
</protein>
<evidence type="ECO:0000313" key="1">
    <source>
        <dbReference type="EMBL" id="ORL66284.1"/>
    </source>
</evidence>
<evidence type="ECO:0000313" key="2">
    <source>
        <dbReference type="Proteomes" id="UP000193675"/>
    </source>
</evidence>
<organism evidence="1 2">
    <name type="scientific">Pseudomonas putida</name>
    <name type="common">Arthrobacter siderocapsulatus</name>
    <dbReference type="NCBI Taxonomy" id="303"/>
    <lineage>
        <taxon>Bacteria</taxon>
        <taxon>Pseudomonadati</taxon>
        <taxon>Pseudomonadota</taxon>
        <taxon>Gammaproteobacteria</taxon>
        <taxon>Pseudomonadales</taxon>
        <taxon>Pseudomonadaceae</taxon>
        <taxon>Pseudomonas</taxon>
    </lineage>
</organism>
<comment type="caution">
    <text evidence="1">The sequence shown here is derived from an EMBL/GenBank/DDBJ whole genome shotgun (WGS) entry which is preliminary data.</text>
</comment>
<name>A0A1X1A2X6_PSEPU</name>
<gene>
    <name evidence="1" type="ORF">B7H17_05940</name>
</gene>
<dbReference type="AlphaFoldDB" id="A0A1X1A2X6"/>
<reference evidence="1 2" key="1">
    <citation type="submission" date="2017-04" db="EMBL/GenBank/DDBJ databases">
        <title>Presence of VIM-2 positive Pseudomonas species in chickens and their surrounding environment.</title>
        <authorList>
            <person name="Zhang R."/>
        </authorList>
    </citation>
    <scope>NUCLEOTIDE SEQUENCE [LARGE SCALE GENOMIC DNA]</scope>
    <source>
        <strain evidence="1 2">DZ-C18</strain>
    </source>
</reference>
<accession>A0A1X1A2X6</accession>
<dbReference type="RefSeq" id="WP_084854998.1">
    <property type="nucleotide sequence ID" value="NZ_NBWC01000007.1"/>
</dbReference>
<dbReference type="OrthoDB" id="6458179at2"/>